<gene>
    <name evidence="2" type="ORF">SO3561_00007</name>
</gene>
<evidence type="ECO:0000259" key="1">
    <source>
        <dbReference type="Pfam" id="PF13340"/>
    </source>
</evidence>
<evidence type="ECO:0000313" key="3">
    <source>
        <dbReference type="Proteomes" id="UP000217446"/>
    </source>
</evidence>
<dbReference type="PANTHER" id="PTHR30007">
    <property type="entry name" value="PHP DOMAIN PROTEIN"/>
    <property type="match status" value="1"/>
</dbReference>
<dbReference type="PANTHER" id="PTHR30007:SF0">
    <property type="entry name" value="TRANSPOSASE"/>
    <property type="match status" value="1"/>
</dbReference>
<dbReference type="Pfam" id="PF13340">
    <property type="entry name" value="DUF4096"/>
    <property type="match status" value="1"/>
</dbReference>
<organism evidence="2 3">
    <name type="scientific">Streptomyces olivochromogenes</name>
    <dbReference type="NCBI Taxonomy" id="1963"/>
    <lineage>
        <taxon>Bacteria</taxon>
        <taxon>Bacillati</taxon>
        <taxon>Actinomycetota</taxon>
        <taxon>Actinomycetes</taxon>
        <taxon>Kitasatosporales</taxon>
        <taxon>Streptomycetaceae</taxon>
        <taxon>Streptomyces</taxon>
    </lineage>
</organism>
<evidence type="ECO:0000313" key="2">
    <source>
        <dbReference type="EMBL" id="GAX48527.1"/>
    </source>
</evidence>
<feature type="domain" description="Insertion element IS402-like" evidence="1">
    <location>
        <begin position="7"/>
        <end position="75"/>
    </location>
</feature>
<dbReference type="InterPro" id="IPR025161">
    <property type="entry name" value="IS402-like_dom"/>
</dbReference>
<comment type="caution">
    <text evidence="2">The sequence shown here is derived from an EMBL/GenBank/DDBJ whole genome shotgun (WGS) entry which is preliminary data.</text>
</comment>
<protein>
    <submittedName>
        <fullName evidence="2">DDE transposase</fullName>
    </submittedName>
</protein>
<reference evidence="3" key="1">
    <citation type="submission" date="2017-05" db="EMBL/GenBank/DDBJ databases">
        <title>Streptomyces olivochromogenes NBRC 3561 whole genome shotgun sequence.</title>
        <authorList>
            <person name="Dohra H."/>
            <person name="Kodani S."/>
        </authorList>
    </citation>
    <scope>NUCLEOTIDE SEQUENCE [LARGE SCALE GENOMIC DNA]</scope>
    <source>
        <strain evidence="3">NBRC 3561</strain>
    </source>
</reference>
<dbReference type="Proteomes" id="UP000217446">
    <property type="component" value="Unassembled WGS sequence"/>
</dbReference>
<proteinExistence type="predicted"/>
<keyword evidence="3" id="KW-1185">Reference proteome</keyword>
<sequence length="100" mass="11164">MPYATDLSDEQWALIEPLVTAWKQERVARSVTGDPGSRDLREVVNALLYQNRTGCQWRLLPHDLPAWSAVFYYFTCGARTALISGSRRSCAARCGSGPDD</sequence>
<dbReference type="EMBL" id="BDQI01000001">
    <property type="protein sequence ID" value="GAX48527.1"/>
    <property type="molecule type" value="Genomic_DNA"/>
</dbReference>
<name>A0A250V2V6_STROL</name>
<accession>A0A250V2V6</accession>
<dbReference type="AlphaFoldDB" id="A0A250V2V6"/>